<evidence type="ECO:0000256" key="1">
    <source>
        <dbReference type="SAM" id="MobiDB-lite"/>
    </source>
</evidence>
<evidence type="ECO:0000313" key="2">
    <source>
        <dbReference type="Proteomes" id="UP000025227"/>
    </source>
</evidence>
<dbReference type="WBParaSite" id="HCON_00092500-00001">
    <property type="protein sequence ID" value="HCON_00092500-00001"/>
    <property type="gene ID" value="HCON_00092500"/>
</dbReference>
<feature type="compositionally biased region" description="Basic and acidic residues" evidence="1">
    <location>
        <begin position="656"/>
        <end position="665"/>
    </location>
</feature>
<evidence type="ECO:0000313" key="3">
    <source>
        <dbReference type="WBParaSite" id="HCON_00092500-00001"/>
    </source>
</evidence>
<proteinExistence type="predicted"/>
<keyword evidence="2" id="KW-1185">Reference proteome</keyword>
<dbReference type="AlphaFoldDB" id="A0A7I4YG66"/>
<feature type="compositionally biased region" description="Polar residues" evidence="1">
    <location>
        <begin position="667"/>
        <end position="677"/>
    </location>
</feature>
<feature type="compositionally biased region" description="Basic residues" evidence="1">
    <location>
        <begin position="431"/>
        <end position="441"/>
    </location>
</feature>
<protein>
    <submittedName>
        <fullName evidence="3">SET domain-containing protein</fullName>
    </submittedName>
</protein>
<feature type="compositionally biased region" description="Polar residues" evidence="1">
    <location>
        <begin position="699"/>
        <end position="730"/>
    </location>
</feature>
<sequence length="842" mass="93067">MWTGDNNRYTIPGKQNFDGEHGSEAVMDLMPPSPSSGRISSNGCEMNACQGGSNVATVSPRAEEIRQKCRNSLLEKAPKILLERLKKEGSLLLENLTVLEVQLVNYNPSVFSIYIDMPRCPIPKVKMLRDVAPEELDFSGRSGNLRHAFDEELVYLTTSKLMFSRVKEDVRECAVMAFVPPRCFIFCDGKGTENDERLLSISEGLENAIVNGSAAAASNIRPGEALVGARDGVYMRVAVLHGDDQSGEIRCVCLDYNAVHNFDRSELFPLPDGFSVDEVPANAFLGRIRGTHYIYDDMYDAAYSLCKPNDYEGLVPLVLCAIYGRTAFFFHCDYTRFWDHLTIVDVCISIADGWLSERLVNSKVAAPFEPDSRVKITPFEAEEMLKDKKRREAAHLINSNQPISGKFDIRRKNLKNSVVCGKCGSEIPTRKGQRDKKRGRKLSSPEGVKSWNGVYPKETITDAVCRRVPSVTEQLMSVARKMHAEEEQEAEERLLSDDGAQDDVRVSQTLEVGADMRTLSPDNETTSGTEIDRSRATNERGIATSENLEGFKSERAEPPPLSPVQRPTSSNISRHHKSSEEPCLRDFEGKENINGNKCTKPPRTIDYFSIENAEECGAVRCCKPKTERKTLLPGQAATTKSDCSGKVTKSNGNDVQQKKAIEIHPDSGTTASATENRQTSEDRERCSPERAEPPPPLLVQSTITKVGSKPQMPQSHLNEAGTDESSTGTALSAAAEDIKSGSRTEFERFSVPMLSPTSSSVRSDANGEKSLENLKSVLKLYEAARRCSKEPSSQIESTDLFVTMAIANAGRLLIGTPKTDEEKQIVNKLLSFSDPKGTFRVD</sequence>
<feature type="compositionally biased region" description="Polar residues" evidence="1">
    <location>
        <begin position="520"/>
        <end position="529"/>
    </location>
</feature>
<organism evidence="2 3">
    <name type="scientific">Haemonchus contortus</name>
    <name type="common">Barber pole worm</name>
    <dbReference type="NCBI Taxonomy" id="6289"/>
    <lineage>
        <taxon>Eukaryota</taxon>
        <taxon>Metazoa</taxon>
        <taxon>Ecdysozoa</taxon>
        <taxon>Nematoda</taxon>
        <taxon>Chromadorea</taxon>
        <taxon>Rhabditida</taxon>
        <taxon>Rhabditina</taxon>
        <taxon>Rhabditomorpha</taxon>
        <taxon>Strongyloidea</taxon>
        <taxon>Trichostrongylidae</taxon>
        <taxon>Haemonchus</taxon>
    </lineage>
</organism>
<feature type="region of interest" description="Disordered" evidence="1">
    <location>
        <begin position="629"/>
        <end position="739"/>
    </location>
</feature>
<dbReference type="OrthoDB" id="5872245at2759"/>
<feature type="compositionally biased region" description="Polar residues" evidence="1">
    <location>
        <begin position="636"/>
        <end position="655"/>
    </location>
</feature>
<feature type="region of interest" description="Disordered" evidence="1">
    <location>
        <begin position="1"/>
        <end position="22"/>
    </location>
</feature>
<feature type="region of interest" description="Disordered" evidence="1">
    <location>
        <begin position="429"/>
        <end position="453"/>
    </location>
</feature>
<feature type="region of interest" description="Disordered" evidence="1">
    <location>
        <begin position="480"/>
        <end position="582"/>
    </location>
</feature>
<dbReference type="Proteomes" id="UP000025227">
    <property type="component" value="Unplaced"/>
</dbReference>
<name>A0A7I4YG66_HAECO</name>
<feature type="compositionally biased region" description="Basic and acidic residues" evidence="1">
    <location>
        <begin position="678"/>
        <end position="692"/>
    </location>
</feature>
<accession>A0A7I4YG66</accession>
<reference evidence="3" key="1">
    <citation type="submission" date="2020-12" db="UniProtKB">
        <authorList>
            <consortium name="WormBaseParasite"/>
        </authorList>
    </citation>
    <scope>IDENTIFICATION</scope>
    <source>
        <strain evidence="3">MHco3</strain>
    </source>
</reference>